<keyword evidence="1" id="KW-1133">Transmembrane helix</keyword>
<gene>
    <name evidence="3" type="ORF">EV379_1907</name>
</gene>
<keyword evidence="1" id="KW-0472">Membrane</keyword>
<sequence length="382" mass="40467">MSRRPRTRRRWPWIALGGIGLVAVLGFGVVVFGGAQLLLTPHHNASTAAGDVIALSDGEITLTRMTATERVGTYGLVWETDAGTGSATIGPILATTGDTVIRPISNVVGELSAGTAVQLNPNIFDGDPQTSLGIPFTNVAIDGELGPMPAWQVDGDGSTWVLFVHGIDGMRESGLRPLPTLVGAGLPTLLITYRNDVDAPPSPSGLISLGQTEWRDLESAADFALSQGATHFVLYGDSMGGSIVTRFMHESPHASKVLGMVLDAPVLNWAGVLQGQADRFHMGFLGGALQSAVSWRGDVDLDELDELDQTGPFERLPILLFQGLADPLVPPAESERFAASLPNARYVPVADAGHIQSWNVDPAGYEKQLGDFIGQFSSRRPG</sequence>
<dbReference type="Proteomes" id="UP000291483">
    <property type="component" value="Unassembled WGS sequence"/>
</dbReference>
<dbReference type="GO" id="GO:0003824">
    <property type="term" value="F:catalytic activity"/>
    <property type="evidence" value="ECO:0007669"/>
    <property type="project" value="UniProtKB-ARBA"/>
</dbReference>
<dbReference type="Gene3D" id="3.40.50.1820">
    <property type="entry name" value="alpha/beta hydrolase"/>
    <property type="match status" value="1"/>
</dbReference>
<evidence type="ECO:0000256" key="1">
    <source>
        <dbReference type="SAM" id="Phobius"/>
    </source>
</evidence>
<reference evidence="3 4" key="1">
    <citation type="submission" date="2019-02" db="EMBL/GenBank/DDBJ databases">
        <title>Sequencing the genomes of 1000 actinobacteria strains.</title>
        <authorList>
            <person name="Klenk H.-P."/>
        </authorList>
    </citation>
    <scope>NUCLEOTIDE SEQUENCE [LARGE SCALE GENOMIC DNA]</scope>
    <source>
        <strain evidence="3 4">DSM 18319</strain>
    </source>
</reference>
<name>A0A4Q8ANF9_9MICO</name>
<comment type="caution">
    <text evidence="3">The sequence shown here is derived from an EMBL/GenBank/DDBJ whole genome shotgun (WGS) entry which is preliminary data.</text>
</comment>
<evidence type="ECO:0000259" key="2">
    <source>
        <dbReference type="Pfam" id="PF00561"/>
    </source>
</evidence>
<dbReference type="InterPro" id="IPR000073">
    <property type="entry name" value="AB_hydrolase_1"/>
</dbReference>
<dbReference type="RefSeq" id="WP_130505909.1">
    <property type="nucleotide sequence ID" value="NZ_SHLC01000001.1"/>
</dbReference>
<dbReference type="EMBL" id="SHLC01000001">
    <property type="protein sequence ID" value="RZU65573.1"/>
    <property type="molecule type" value="Genomic_DNA"/>
</dbReference>
<keyword evidence="4" id="KW-1185">Reference proteome</keyword>
<dbReference type="OrthoDB" id="8111537at2"/>
<keyword evidence="1" id="KW-0812">Transmembrane</keyword>
<dbReference type="InterPro" id="IPR029058">
    <property type="entry name" value="AB_hydrolase_fold"/>
</dbReference>
<feature type="domain" description="AB hydrolase-1" evidence="2">
    <location>
        <begin position="289"/>
        <end position="358"/>
    </location>
</feature>
<feature type="transmembrane region" description="Helical" evidence="1">
    <location>
        <begin position="12"/>
        <end position="39"/>
    </location>
</feature>
<dbReference type="SUPFAM" id="SSF53474">
    <property type="entry name" value="alpha/beta-Hydrolases"/>
    <property type="match status" value="1"/>
</dbReference>
<accession>A0A4Q8ANF9</accession>
<evidence type="ECO:0000313" key="4">
    <source>
        <dbReference type="Proteomes" id="UP000291483"/>
    </source>
</evidence>
<dbReference type="AlphaFoldDB" id="A0A4Q8ANF9"/>
<proteinExistence type="predicted"/>
<evidence type="ECO:0000313" key="3">
    <source>
        <dbReference type="EMBL" id="RZU65573.1"/>
    </source>
</evidence>
<dbReference type="Pfam" id="PF00561">
    <property type="entry name" value="Abhydrolase_1"/>
    <property type="match status" value="1"/>
</dbReference>
<protein>
    <recommendedName>
        <fullName evidence="2">AB hydrolase-1 domain-containing protein</fullName>
    </recommendedName>
</protein>
<organism evidence="3 4">
    <name type="scientific">Microterricola gilva</name>
    <dbReference type="NCBI Taxonomy" id="393267"/>
    <lineage>
        <taxon>Bacteria</taxon>
        <taxon>Bacillati</taxon>
        <taxon>Actinomycetota</taxon>
        <taxon>Actinomycetes</taxon>
        <taxon>Micrococcales</taxon>
        <taxon>Microbacteriaceae</taxon>
        <taxon>Microterricola</taxon>
    </lineage>
</organism>